<evidence type="ECO:0000256" key="2">
    <source>
        <dbReference type="ARBA" id="ARBA00022490"/>
    </source>
</evidence>
<proteinExistence type="predicted"/>
<dbReference type="PANTHER" id="PTHR12268">
    <property type="entry name" value="E3 UBIQUITIN-PROTEIN LIGASE KCMF1"/>
    <property type="match status" value="1"/>
</dbReference>
<dbReference type="InterPro" id="IPR050774">
    <property type="entry name" value="KCMF1/Dystrophin"/>
</dbReference>
<evidence type="ECO:0000256" key="1">
    <source>
        <dbReference type="ARBA" id="ARBA00004496"/>
    </source>
</evidence>
<dbReference type="InterPro" id="IPR001202">
    <property type="entry name" value="WW_dom"/>
</dbReference>
<comment type="subcellular location">
    <subcellularLocation>
        <location evidence="1">Cytoplasm</location>
    </subcellularLocation>
</comment>
<dbReference type="PROSITE" id="PS01159">
    <property type="entry name" value="WW_DOMAIN_1"/>
    <property type="match status" value="1"/>
</dbReference>
<protein>
    <recommendedName>
        <fullName evidence="5">WW domain-containing protein</fullName>
    </recommendedName>
</protein>
<name>A0A8S3Z5M3_9EUPU</name>
<dbReference type="Proteomes" id="UP000678393">
    <property type="component" value="Unassembled WGS sequence"/>
</dbReference>
<feature type="non-terminal residue" evidence="6">
    <location>
        <position position="1"/>
    </location>
</feature>
<dbReference type="Gene3D" id="6.10.140.70">
    <property type="match status" value="1"/>
</dbReference>
<dbReference type="PROSITE" id="PS50020">
    <property type="entry name" value="WW_DOMAIN_2"/>
    <property type="match status" value="1"/>
</dbReference>
<dbReference type="PANTHER" id="PTHR12268:SF14">
    <property type="entry name" value="DYSTROPHIN-1"/>
    <property type="match status" value="1"/>
</dbReference>
<evidence type="ECO:0000259" key="5">
    <source>
        <dbReference type="PROSITE" id="PS50020"/>
    </source>
</evidence>
<dbReference type="OrthoDB" id="10057795at2759"/>
<keyword evidence="2" id="KW-0963">Cytoplasm</keyword>
<keyword evidence="4" id="KW-0206">Cytoskeleton</keyword>
<dbReference type="Pfam" id="PF09068">
    <property type="entry name" value="EF-hand_2"/>
    <property type="match status" value="1"/>
</dbReference>
<reference evidence="6" key="1">
    <citation type="submission" date="2021-04" db="EMBL/GenBank/DDBJ databases">
        <authorList>
            <consortium name="Molecular Ecology Group"/>
        </authorList>
    </citation>
    <scope>NUCLEOTIDE SEQUENCE</scope>
</reference>
<feature type="domain" description="WW" evidence="5">
    <location>
        <begin position="11"/>
        <end position="44"/>
    </location>
</feature>
<dbReference type="GO" id="GO:0005886">
    <property type="term" value="C:plasma membrane"/>
    <property type="evidence" value="ECO:0007669"/>
    <property type="project" value="TreeGrafter"/>
</dbReference>
<dbReference type="SUPFAM" id="SSF51045">
    <property type="entry name" value="WW domain"/>
    <property type="match status" value="1"/>
</dbReference>
<comment type="caution">
    <text evidence="6">The sequence shown here is derived from an EMBL/GenBank/DDBJ whole genome shotgun (WGS) entry which is preliminary data.</text>
</comment>
<sequence>MESQFFGTEFENITRKWEAKQNDRGVIYYVNSTKQTTSWNHPYFNKVLEDLGQYKNIKYAAYRTSLKLRYLQSHIGC</sequence>
<accession>A0A8S3Z5M3</accession>
<evidence type="ECO:0000313" key="7">
    <source>
        <dbReference type="Proteomes" id="UP000678393"/>
    </source>
</evidence>
<dbReference type="Gene3D" id="2.20.70.10">
    <property type="match status" value="1"/>
</dbReference>
<evidence type="ECO:0000313" key="6">
    <source>
        <dbReference type="EMBL" id="CAG5122066.1"/>
    </source>
</evidence>
<keyword evidence="7" id="KW-1185">Reference proteome</keyword>
<feature type="non-terminal residue" evidence="6">
    <location>
        <position position="77"/>
    </location>
</feature>
<evidence type="ECO:0000256" key="3">
    <source>
        <dbReference type="ARBA" id="ARBA00022837"/>
    </source>
</evidence>
<dbReference type="EMBL" id="CAJHNH020001224">
    <property type="protein sequence ID" value="CAG5122066.1"/>
    <property type="molecule type" value="Genomic_DNA"/>
</dbReference>
<evidence type="ECO:0000256" key="4">
    <source>
        <dbReference type="ARBA" id="ARBA00023212"/>
    </source>
</evidence>
<organism evidence="6 7">
    <name type="scientific">Candidula unifasciata</name>
    <dbReference type="NCBI Taxonomy" id="100452"/>
    <lineage>
        <taxon>Eukaryota</taxon>
        <taxon>Metazoa</taxon>
        <taxon>Spiralia</taxon>
        <taxon>Lophotrochozoa</taxon>
        <taxon>Mollusca</taxon>
        <taxon>Gastropoda</taxon>
        <taxon>Heterobranchia</taxon>
        <taxon>Euthyneura</taxon>
        <taxon>Panpulmonata</taxon>
        <taxon>Eupulmonata</taxon>
        <taxon>Stylommatophora</taxon>
        <taxon>Helicina</taxon>
        <taxon>Helicoidea</taxon>
        <taxon>Geomitridae</taxon>
        <taxon>Candidula</taxon>
    </lineage>
</organism>
<dbReference type="AlphaFoldDB" id="A0A8S3Z5M3"/>
<dbReference type="InterPro" id="IPR015153">
    <property type="entry name" value="EF-hand_dom_typ1"/>
</dbReference>
<gene>
    <name evidence="6" type="ORF">CUNI_LOCUS7624</name>
</gene>
<keyword evidence="3" id="KW-0106">Calcium</keyword>
<dbReference type="InterPro" id="IPR036020">
    <property type="entry name" value="WW_dom_sf"/>
</dbReference>